<evidence type="ECO:0000256" key="6">
    <source>
        <dbReference type="ARBA" id="ARBA00066661"/>
    </source>
</evidence>
<dbReference type="InterPro" id="IPR029752">
    <property type="entry name" value="D-isomer_DH_CS1"/>
</dbReference>
<dbReference type="InterPro" id="IPR006139">
    <property type="entry name" value="D-isomer_2_OHA_DH_cat_dom"/>
</dbReference>
<comment type="catalytic activity">
    <reaction evidence="2">
        <text>(R)-glycerate + NAD(+) = 3-hydroxypyruvate + NADH + H(+)</text>
        <dbReference type="Rhea" id="RHEA:17905"/>
        <dbReference type="ChEBI" id="CHEBI:15378"/>
        <dbReference type="ChEBI" id="CHEBI:16659"/>
        <dbReference type="ChEBI" id="CHEBI:17180"/>
        <dbReference type="ChEBI" id="CHEBI:57540"/>
        <dbReference type="ChEBI" id="CHEBI:57945"/>
        <dbReference type="EC" id="1.1.1.81"/>
    </reaction>
</comment>
<feature type="domain" description="D-isomer specific 2-hydroxyacid dehydrogenase NAD-binding" evidence="11">
    <location>
        <begin position="108"/>
        <end position="286"/>
    </location>
</feature>
<dbReference type="InterPro" id="IPR050223">
    <property type="entry name" value="D-isomer_2-hydroxyacid_DH"/>
</dbReference>
<dbReference type="GO" id="GO:0016618">
    <property type="term" value="F:hydroxypyruvate reductase [NAD(P)H] activity"/>
    <property type="evidence" value="ECO:0007669"/>
    <property type="project" value="UniProtKB-EC"/>
</dbReference>
<dbReference type="GO" id="GO:0051287">
    <property type="term" value="F:NAD binding"/>
    <property type="evidence" value="ECO:0007669"/>
    <property type="project" value="InterPro"/>
</dbReference>
<reference evidence="12 13" key="1">
    <citation type="submission" date="2017-10" db="EMBL/GenBank/DDBJ databases">
        <title>Paenichitinophaga pekingensis gen. nov., sp. nov., isolated from activated sludge.</title>
        <authorList>
            <person name="Jin D."/>
            <person name="Kong X."/>
            <person name="Deng Y."/>
            <person name="Bai Z."/>
        </authorList>
    </citation>
    <scope>NUCLEOTIDE SEQUENCE [LARGE SCALE GENOMIC DNA]</scope>
    <source>
        <strain evidence="12 13">13</strain>
    </source>
</reference>
<comment type="similarity">
    <text evidence="5">Belongs to the D-isomer specific 2-hydroxyacid dehydrogenase family. GhrB subfamily.</text>
</comment>
<dbReference type="PROSITE" id="PS00065">
    <property type="entry name" value="D_2_HYDROXYACID_DH_1"/>
    <property type="match status" value="1"/>
</dbReference>
<gene>
    <name evidence="12" type="ORF">COR50_16830</name>
</gene>
<dbReference type="PANTHER" id="PTHR10996">
    <property type="entry name" value="2-HYDROXYACID DEHYDROGENASE-RELATED"/>
    <property type="match status" value="1"/>
</dbReference>
<dbReference type="EC" id="1.1.1.79" evidence="6"/>
<dbReference type="Gene3D" id="3.40.50.720">
    <property type="entry name" value="NAD(P)-binding Rossmann-like Domain"/>
    <property type="match status" value="2"/>
</dbReference>
<dbReference type="RefSeq" id="WP_098195064.1">
    <property type="nucleotide sequence ID" value="NZ_CP023777.1"/>
</dbReference>
<dbReference type="Pfam" id="PF00389">
    <property type="entry name" value="2-Hacid_dh"/>
    <property type="match status" value="1"/>
</dbReference>
<proteinExistence type="inferred from homology"/>
<keyword evidence="1 9" id="KW-0560">Oxidoreductase</keyword>
<dbReference type="OrthoDB" id="1522997at2"/>
<dbReference type="KEGG" id="cbae:COR50_16830"/>
<dbReference type="Pfam" id="PF02826">
    <property type="entry name" value="2-Hacid_dh_C"/>
    <property type="match status" value="1"/>
</dbReference>
<dbReference type="CDD" id="cd05301">
    <property type="entry name" value="GDH"/>
    <property type="match status" value="1"/>
</dbReference>
<organism evidence="12 13">
    <name type="scientific">Chitinophaga caeni</name>
    <dbReference type="NCBI Taxonomy" id="2029983"/>
    <lineage>
        <taxon>Bacteria</taxon>
        <taxon>Pseudomonadati</taxon>
        <taxon>Bacteroidota</taxon>
        <taxon>Chitinophagia</taxon>
        <taxon>Chitinophagales</taxon>
        <taxon>Chitinophagaceae</taxon>
        <taxon>Chitinophaga</taxon>
    </lineage>
</organism>
<dbReference type="SUPFAM" id="SSF51735">
    <property type="entry name" value="NAD(P)-binding Rossmann-fold domains"/>
    <property type="match status" value="1"/>
</dbReference>
<dbReference type="EMBL" id="CP023777">
    <property type="protein sequence ID" value="ATL48691.1"/>
    <property type="molecule type" value="Genomic_DNA"/>
</dbReference>
<dbReference type="EC" id="1.1.1.81" evidence="7"/>
<dbReference type="PANTHER" id="PTHR10996:SF257">
    <property type="entry name" value="GLYOXYLATE REDUCTASE 1"/>
    <property type="match status" value="1"/>
</dbReference>
<evidence type="ECO:0000256" key="7">
    <source>
        <dbReference type="ARBA" id="ARBA00066674"/>
    </source>
</evidence>
<evidence type="ECO:0000256" key="3">
    <source>
        <dbReference type="ARBA" id="ARBA00052239"/>
    </source>
</evidence>
<keyword evidence="13" id="KW-1185">Reference proteome</keyword>
<dbReference type="GO" id="GO:0030267">
    <property type="term" value="F:glyoxylate reductase (NADPH) activity"/>
    <property type="evidence" value="ECO:0007669"/>
    <property type="project" value="UniProtKB-EC"/>
</dbReference>
<evidence type="ECO:0000256" key="1">
    <source>
        <dbReference type="ARBA" id="ARBA00023002"/>
    </source>
</evidence>
<comment type="catalytic activity">
    <reaction evidence="4">
        <text>glycolate + NADP(+) = glyoxylate + NADPH + H(+)</text>
        <dbReference type="Rhea" id="RHEA:10992"/>
        <dbReference type="ChEBI" id="CHEBI:15378"/>
        <dbReference type="ChEBI" id="CHEBI:29805"/>
        <dbReference type="ChEBI" id="CHEBI:36655"/>
        <dbReference type="ChEBI" id="CHEBI:57783"/>
        <dbReference type="ChEBI" id="CHEBI:58349"/>
        <dbReference type="EC" id="1.1.1.79"/>
    </reaction>
</comment>
<evidence type="ECO:0000313" key="13">
    <source>
        <dbReference type="Proteomes" id="UP000220133"/>
    </source>
</evidence>
<sequence>MKVYATRMLPQAGVDMLTAAGIPLTQFEGRQALNQDELIEICKHYDAVICAGQKLGAAFFEACPHLKCVALLSVGYDNVDLQAASHLNIPVTNTPGVLDASTAETAFLLMMATARKAFFMHQYILDGHWGFTDPTANLGIDLEGKTVGIFGLGNIGTVFAKYCKSFYQSPIIYHNRNRNIAAENLLDARYVSFEELLRESDVLSVHANLSASTRGIFNKDTFIKMKSSSIFINAARGGIHDENDLYEAIVEGQIWGAGLDVTNPEPMLPNNPLLRLPTVSILPHIGSATEGTRAAMAILAAKNIIAARDGMPLPNLVNKDALS</sequence>
<evidence type="ECO:0000256" key="8">
    <source>
        <dbReference type="ARBA" id="ARBA00073362"/>
    </source>
</evidence>
<dbReference type="AlphaFoldDB" id="A0A291QXP9"/>
<evidence type="ECO:0000259" key="11">
    <source>
        <dbReference type="Pfam" id="PF02826"/>
    </source>
</evidence>
<dbReference type="FunFam" id="3.40.50.720:FF:000026">
    <property type="entry name" value="Glyoxylate/hydroxypyruvate reductase B"/>
    <property type="match status" value="1"/>
</dbReference>
<evidence type="ECO:0000256" key="4">
    <source>
        <dbReference type="ARBA" id="ARBA00052769"/>
    </source>
</evidence>
<feature type="domain" description="D-isomer specific 2-hydroxyacid dehydrogenase catalytic" evidence="10">
    <location>
        <begin position="11"/>
        <end position="318"/>
    </location>
</feature>
<dbReference type="InterPro" id="IPR036291">
    <property type="entry name" value="NAD(P)-bd_dom_sf"/>
</dbReference>
<accession>A0A291QXP9</accession>
<dbReference type="SUPFAM" id="SSF52283">
    <property type="entry name" value="Formate/glycerate dehydrogenase catalytic domain-like"/>
    <property type="match status" value="1"/>
</dbReference>
<evidence type="ECO:0000256" key="2">
    <source>
        <dbReference type="ARBA" id="ARBA00051801"/>
    </source>
</evidence>
<evidence type="ECO:0000256" key="5">
    <source>
        <dbReference type="ARBA" id="ARBA00061278"/>
    </source>
</evidence>
<evidence type="ECO:0000259" key="10">
    <source>
        <dbReference type="Pfam" id="PF00389"/>
    </source>
</evidence>
<dbReference type="GO" id="GO:0005829">
    <property type="term" value="C:cytosol"/>
    <property type="evidence" value="ECO:0007669"/>
    <property type="project" value="TreeGrafter"/>
</dbReference>
<evidence type="ECO:0000256" key="9">
    <source>
        <dbReference type="RuleBase" id="RU003719"/>
    </source>
</evidence>
<name>A0A291QXP9_9BACT</name>
<evidence type="ECO:0000313" key="12">
    <source>
        <dbReference type="EMBL" id="ATL48691.1"/>
    </source>
</evidence>
<dbReference type="InterPro" id="IPR006140">
    <property type="entry name" value="D-isomer_DH_NAD-bd"/>
</dbReference>
<comment type="catalytic activity">
    <reaction evidence="3">
        <text>(R)-glycerate + NADP(+) = 3-hydroxypyruvate + NADPH + H(+)</text>
        <dbReference type="Rhea" id="RHEA:18657"/>
        <dbReference type="ChEBI" id="CHEBI:15378"/>
        <dbReference type="ChEBI" id="CHEBI:16659"/>
        <dbReference type="ChEBI" id="CHEBI:17180"/>
        <dbReference type="ChEBI" id="CHEBI:57783"/>
        <dbReference type="ChEBI" id="CHEBI:58349"/>
        <dbReference type="EC" id="1.1.1.81"/>
    </reaction>
</comment>
<dbReference type="Proteomes" id="UP000220133">
    <property type="component" value="Chromosome"/>
</dbReference>
<protein>
    <recommendedName>
        <fullName evidence="8">Glyoxylate/hydroxypyruvate reductase B</fullName>
        <ecNumber evidence="6">1.1.1.79</ecNumber>
        <ecNumber evidence="7">1.1.1.81</ecNumber>
    </recommendedName>
</protein>